<accession>A0A2A4SJR6</accession>
<dbReference type="EMBL" id="NVSR01000178">
    <property type="protein sequence ID" value="PCI21650.1"/>
    <property type="molecule type" value="Genomic_DNA"/>
</dbReference>
<dbReference type="Proteomes" id="UP000218113">
    <property type="component" value="Unassembled WGS sequence"/>
</dbReference>
<evidence type="ECO:0000313" key="1">
    <source>
        <dbReference type="EMBL" id="PCI21650.1"/>
    </source>
</evidence>
<comment type="caution">
    <text evidence="1">The sequence shown here is derived from an EMBL/GenBank/DDBJ whole genome shotgun (WGS) entry which is preliminary data.</text>
</comment>
<proteinExistence type="predicted"/>
<dbReference type="AlphaFoldDB" id="A0A2A4SJR6"/>
<organism evidence="1 2">
    <name type="scientific">SAR324 cluster bacterium</name>
    <dbReference type="NCBI Taxonomy" id="2024889"/>
    <lineage>
        <taxon>Bacteria</taxon>
        <taxon>Deltaproteobacteria</taxon>
        <taxon>SAR324 cluster</taxon>
    </lineage>
</organism>
<protein>
    <submittedName>
        <fullName evidence="1">Uncharacterized protein</fullName>
    </submittedName>
</protein>
<gene>
    <name evidence="1" type="ORF">COB67_13905</name>
</gene>
<evidence type="ECO:0000313" key="2">
    <source>
        <dbReference type="Proteomes" id="UP000218113"/>
    </source>
</evidence>
<sequence>MYFSMGALIFGAPQHMTILRVKSIGLCAHQQSNPKIISHPTLQIPISPYQFREMGRGAITL</sequence>
<reference evidence="2" key="1">
    <citation type="submission" date="2017-08" db="EMBL/GenBank/DDBJ databases">
        <title>A dynamic microbial community with high functional redundancy inhabits the cold, oxic subseafloor aquifer.</title>
        <authorList>
            <person name="Tully B.J."/>
            <person name="Wheat C.G."/>
            <person name="Glazer B.T."/>
            <person name="Huber J.A."/>
        </authorList>
    </citation>
    <scope>NUCLEOTIDE SEQUENCE [LARGE SCALE GENOMIC DNA]</scope>
</reference>
<name>A0A2A4SJR6_9DELT</name>